<dbReference type="EMBL" id="CAJNOQ010005014">
    <property type="protein sequence ID" value="CAF1082789.1"/>
    <property type="molecule type" value="Genomic_DNA"/>
</dbReference>
<protein>
    <submittedName>
        <fullName evidence="1">Uncharacterized protein</fullName>
    </submittedName>
</protein>
<comment type="caution">
    <text evidence="1">The sequence shown here is derived from an EMBL/GenBank/DDBJ whole genome shotgun (WGS) entry which is preliminary data.</text>
</comment>
<dbReference type="Proteomes" id="UP000681722">
    <property type="component" value="Unassembled WGS sequence"/>
</dbReference>
<sequence length="270" mass="32027">MSNNSENFLADLEALLSVNETERYEKFLAVIDKYGYLHKHSIQSVNEFDKIHNDLLDLLFDADSGPSLGLSKFDKFQSIMTDLRRLIETLVIQHRIQVEKLNITGITMKRLEDDEMKDLKDLLYETEEFQKLAFAISTPLKNTLSRRFRTEEIRMDPLDEDVIDALLTDTRPFGISKEKFDSIRCIYEADTIEIEYKQIIEIIHCRQQRNVEQHELLDQYVRRCKKSGMKSKFSDLLEHLHLRGLYKYKTPKMKILGKIFDFYVTHDEYR</sequence>
<gene>
    <name evidence="1" type="ORF">GPM918_LOCUS17854</name>
    <name evidence="2" type="ORF">SRO942_LOCUS17851</name>
</gene>
<dbReference type="AlphaFoldDB" id="A0A814MT49"/>
<dbReference type="Proteomes" id="UP000663829">
    <property type="component" value="Unassembled WGS sequence"/>
</dbReference>
<evidence type="ECO:0000313" key="3">
    <source>
        <dbReference type="Proteomes" id="UP000663829"/>
    </source>
</evidence>
<proteinExistence type="predicted"/>
<reference evidence="1" key="1">
    <citation type="submission" date="2021-02" db="EMBL/GenBank/DDBJ databases">
        <authorList>
            <person name="Nowell W R."/>
        </authorList>
    </citation>
    <scope>NUCLEOTIDE SEQUENCE</scope>
</reference>
<dbReference type="EMBL" id="CAJOBC010005014">
    <property type="protein sequence ID" value="CAF3848581.1"/>
    <property type="molecule type" value="Genomic_DNA"/>
</dbReference>
<evidence type="ECO:0000313" key="1">
    <source>
        <dbReference type="EMBL" id="CAF1082789.1"/>
    </source>
</evidence>
<keyword evidence="3" id="KW-1185">Reference proteome</keyword>
<name>A0A814MT49_9BILA</name>
<dbReference type="OrthoDB" id="10064384at2759"/>
<organism evidence="1 3">
    <name type="scientific">Didymodactylos carnosus</name>
    <dbReference type="NCBI Taxonomy" id="1234261"/>
    <lineage>
        <taxon>Eukaryota</taxon>
        <taxon>Metazoa</taxon>
        <taxon>Spiralia</taxon>
        <taxon>Gnathifera</taxon>
        <taxon>Rotifera</taxon>
        <taxon>Eurotatoria</taxon>
        <taxon>Bdelloidea</taxon>
        <taxon>Philodinida</taxon>
        <taxon>Philodinidae</taxon>
        <taxon>Didymodactylos</taxon>
    </lineage>
</organism>
<accession>A0A814MT49</accession>
<evidence type="ECO:0000313" key="2">
    <source>
        <dbReference type="EMBL" id="CAF3848581.1"/>
    </source>
</evidence>